<sequence>MQYKKCALQDCDLSGAGKSSIISNLQGSPENLKSYGESISGLIEYITVLVY</sequence>
<reference evidence="1" key="1">
    <citation type="journal article" date="2015" name="Proc. Natl. Acad. Sci. U.S.A.">
        <title>Networks of energetic and metabolic interactions define dynamics in microbial communities.</title>
        <authorList>
            <person name="Embree M."/>
            <person name="Liu J.K."/>
            <person name="Al-Bassam M.M."/>
            <person name="Zengler K."/>
        </authorList>
    </citation>
    <scope>NUCLEOTIDE SEQUENCE</scope>
</reference>
<comment type="caution">
    <text evidence="1">The sequence shown here is derived from an EMBL/GenBank/DDBJ whole genome shotgun (WGS) entry which is preliminary data.</text>
</comment>
<dbReference type="EMBL" id="LNQE01001487">
    <property type="protein sequence ID" value="KUG16637.1"/>
    <property type="molecule type" value="Genomic_DNA"/>
</dbReference>
<evidence type="ECO:0000313" key="1">
    <source>
        <dbReference type="EMBL" id="KUG16637.1"/>
    </source>
</evidence>
<protein>
    <submittedName>
        <fullName evidence="1">Uncharacterized protein</fullName>
    </submittedName>
</protein>
<dbReference type="AlphaFoldDB" id="A0A0W8F6Z2"/>
<proteinExistence type="predicted"/>
<accession>A0A0W8F6Z2</accession>
<name>A0A0W8F6Z2_9ZZZZ</name>
<gene>
    <name evidence="1" type="ORF">ASZ90_013726</name>
</gene>
<organism evidence="1">
    <name type="scientific">hydrocarbon metagenome</name>
    <dbReference type="NCBI Taxonomy" id="938273"/>
    <lineage>
        <taxon>unclassified sequences</taxon>
        <taxon>metagenomes</taxon>
        <taxon>ecological metagenomes</taxon>
    </lineage>
</organism>